<sequence length="120" mass="13314">MNTFTYAMARSTALTVDVQIAFDTILAKHVEKNASAIYGAVDTAIRYANGDCHRAIGPVRNEVEKLVDIFPAVDITVFQECHAVVVRMLRKIAHENRMNESSDIALNCVDALIEDSYGRL</sequence>
<dbReference type="EMBL" id="LR797473">
    <property type="protein sequence ID" value="CAB4218945.1"/>
    <property type="molecule type" value="Genomic_DNA"/>
</dbReference>
<evidence type="ECO:0000313" key="1">
    <source>
        <dbReference type="EMBL" id="CAB4150601.1"/>
    </source>
</evidence>
<evidence type="ECO:0000313" key="5">
    <source>
        <dbReference type="EMBL" id="CAB5228254.1"/>
    </source>
</evidence>
<dbReference type="EMBL" id="LR796542">
    <property type="protein sequence ID" value="CAB4150601.1"/>
    <property type="molecule type" value="Genomic_DNA"/>
</dbReference>
<dbReference type="EMBL" id="LR797290">
    <property type="protein sequence ID" value="CAB4200613.1"/>
    <property type="molecule type" value="Genomic_DNA"/>
</dbReference>
<gene>
    <name evidence="2" type="ORF">UFOVP1340_55</name>
    <name evidence="3" type="ORF">UFOVP1448_23</name>
    <name evidence="5" type="ORF">UFOVP1538_12</name>
    <name evidence="4" type="ORF">UFOVP1600_49</name>
    <name evidence="1" type="ORF">UFOVP569_50</name>
</gene>
<proteinExistence type="predicted"/>
<name>A0A6J5S111_9CAUD</name>
<evidence type="ECO:0000313" key="2">
    <source>
        <dbReference type="EMBL" id="CAB4200613.1"/>
    </source>
</evidence>
<evidence type="ECO:0000313" key="4">
    <source>
        <dbReference type="EMBL" id="CAB4218945.1"/>
    </source>
</evidence>
<dbReference type="EMBL" id="LR798387">
    <property type="protein sequence ID" value="CAB5228254.1"/>
    <property type="molecule type" value="Genomic_DNA"/>
</dbReference>
<protein>
    <submittedName>
        <fullName evidence="2">Uncharacterized protein</fullName>
    </submittedName>
</protein>
<accession>A0A6J5S111</accession>
<organism evidence="2">
    <name type="scientific">uncultured Caudovirales phage</name>
    <dbReference type="NCBI Taxonomy" id="2100421"/>
    <lineage>
        <taxon>Viruses</taxon>
        <taxon>Duplodnaviria</taxon>
        <taxon>Heunggongvirae</taxon>
        <taxon>Uroviricota</taxon>
        <taxon>Caudoviricetes</taxon>
        <taxon>Peduoviridae</taxon>
        <taxon>Maltschvirus</taxon>
        <taxon>Maltschvirus maltsch</taxon>
    </lineage>
</organism>
<evidence type="ECO:0000313" key="3">
    <source>
        <dbReference type="EMBL" id="CAB4213461.1"/>
    </source>
</evidence>
<dbReference type="EMBL" id="LR797396">
    <property type="protein sequence ID" value="CAB4213461.1"/>
    <property type="molecule type" value="Genomic_DNA"/>
</dbReference>
<reference evidence="2" key="1">
    <citation type="submission" date="2020-05" db="EMBL/GenBank/DDBJ databases">
        <authorList>
            <person name="Chiriac C."/>
            <person name="Salcher M."/>
            <person name="Ghai R."/>
            <person name="Kavagutti S V."/>
        </authorList>
    </citation>
    <scope>NUCLEOTIDE SEQUENCE</scope>
</reference>